<organism evidence="7 8">
    <name type="scientific">Achromobacter animicus</name>
    <dbReference type="NCBI Taxonomy" id="1389935"/>
    <lineage>
        <taxon>Bacteria</taxon>
        <taxon>Pseudomonadati</taxon>
        <taxon>Pseudomonadota</taxon>
        <taxon>Betaproteobacteria</taxon>
        <taxon>Burkholderiales</taxon>
        <taxon>Alcaligenaceae</taxon>
        <taxon>Achromobacter</taxon>
    </lineage>
</organism>
<dbReference type="GO" id="GO:0019265">
    <property type="term" value="P:glycine biosynthetic process, by transamination of glyoxylate"/>
    <property type="evidence" value="ECO:0007669"/>
    <property type="project" value="TreeGrafter"/>
</dbReference>
<dbReference type="PIRSF" id="PIRSF000524">
    <property type="entry name" value="SPT"/>
    <property type="match status" value="1"/>
</dbReference>
<dbReference type="SUPFAM" id="SSF53383">
    <property type="entry name" value="PLP-dependent transferases"/>
    <property type="match status" value="1"/>
</dbReference>
<feature type="binding site" evidence="4">
    <location>
        <position position="356"/>
    </location>
    <ligand>
        <name>substrate</name>
    </ligand>
</feature>
<evidence type="ECO:0000256" key="5">
    <source>
        <dbReference type="PIRSR" id="PIRSR000524-50"/>
    </source>
</evidence>
<accession>A0A6S7BHL7</accession>
<name>A0A6S7BHL7_9BURK</name>
<feature type="domain" description="Aminotransferase class V" evidence="6">
    <location>
        <begin position="45"/>
        <end position="346"/>
    </location>
</feature>
<dbReference type="PANTHER" id="PTHR21152">
    <property type="entry name" value="AMINOTRANSFERASE CLASS V"/>
    <property type="match status" value="1"/>
</dbReference>
<evidence type="ECO:0000256" key="1">
    <source>
        <dbReference type="ARBA" id="ARBA00001933"/>
    </source>
</evidence>
<reference evidence="7 8" key="1">
    <citation type="submission" date="2020-04" db="EMBL/GenBank/DDBJ databases">
        <authorList>
            <person name="De Canck E."/>
        </authorList>
    </citation>
    <scope>NUCLEOTIDE SEQUENCE [LARGE SCALE GENOMIC DNA]</scope>
    <source>
        <strain evidence="7 8">LMG 26690</strain>
    </source>
</reference>
<feature type="modified residue" description="N6-(pyridoxal phosphate)lysine" evidence="5">
    <location>
        <position position="207"/>
    </location>
</feature>
<dbReference type="PANTHER" id="PTHR21152:SF40">
    <property type="entry name" value="ALANINE--GLYOXYLATE AMINOTRANSFERASE"/>
    <property type="match status" value="1"/>
</dbReference>
<dbReference type="Gene3D" id="3.40.640.10">
    <property type="entry name" value="Type I PLP-dependent aspartate aminotransferase-like (Major domain)"/>
    <property type="match status" value="1"/>
</dbReference>
<protein>
    <submittedName>
        <fullName evidence="7">Serine--glyoxylate aminotransferase</fullName>
        <ecNumber evidence="7">2.6.1.45</ecNumber>
    </submittedName>
</protein>
<gene>
    <name evidence="7" type="primary">sgaA_2</name>
    <name evidence="7" type="ORF">LMG26690_03419</name>
</gene>
<dbReference type="Pfam" id="PF00266">
    <property type="entry name" value="Aminotran_5"/>
    <property type="match status" value="1"/>
</dbReference>
<keyword evidence="3 5" id="KW-0663">Pyridoxal phosphate</keyword>
<evidence type="ECO:0000256" key="2">
    <source>
        <dbReference type="ARBA" id="ARBA00009236"/>
    </source>
</evidence>
<comment type="similarity">
    <text evidence="2">Belongs to the class-V pyridoxal-phosphate-dependent aminotransferase family.</text>
</comment>
<dbReference type="InterPro" id="IPR015424">
    <property type="entry name" value="PyrdxlP-dep_Trfase"/>
</dbReference>
<dbReference type="GO" id="GO:0008453">
    <property type="term" value="F:alanine-glyoxylate transaminase activity"/>
    <property type="evidence" value="ECO:0007669"/>
    <property type="project" value="TreeGrafter"/>
</dbReference>
<dbReference type="GO" id="GO:0004760">
    <property type="term" value="F:L-serine-pyruvate transaminase activity"/>
    <property type="evidence" value="ECO:0007669"/>
    <property type="project" value="TreeGrafter"/>
</dbReference>
<evidence type="ECO:0000313" key="7">
    <source>
        <dbReference type="EMBL" id="CAB3714545.1"/>
    </source>
</evidence>
<dbReference type="InterPro" id="IPR000192">
    <property type="entry name" value="Aminotrans_V_dom"/>
</dbReference>
<dbReference type="Proteomes" id="UP000494214">
    <property type="component" value="Unassembled WGS sequence"/>
</dbReference>
<evidence type="ECO:0000256" key="3">
    <source>
        <dbReference type="ARBA" id="ARBA00022898"/>
    </source>
</evidence>
<dbReference type="AlphaFoldDB" id="A0A6S7BHL7"/>
<keyword evidence="7" id="KW-0032">Aminotransferase</keyword>
<evidence type="ECO:0000259" key="6">
    <source>
        <dbReference type="Pfam" id="PF00266"/>
    </source>
</evidence>
<dbReference type="InterPro" id="IPR024169">
    <property type="entry name" value="SP_NH2Trfase/AEP_transaminase"/>
</dbReference>
<proteinExistence type="inferred from homology"/>
<evidence type="ECO:0000313" key="8">
    <source>
        <dbReference type="Proteomes" id="UP000494214"/>
    </source>
</evidence>
<keyword evidence="7" id="KW-0808">Transferase</keyword>
<keyword evidence="8" id="KW-1185">Reference proteome</keyword>
<dbReference type="RefSeq" id="WP_254595001.1">
    <property type="nucleotide sequence ID" value="NZ_CADIJM010000006.1"/>
</dbReference>
<evidence type="ECO:0000256" key="4">
    <source>
        <dbReference type="PIRSR" id="PIRSR000524-1"/>
    </source>
</evidence>
<dbReference type="InterPro" id="IPR015421">
    <property type="entry name" value="PyrdxlP-dep_Trfase_major"/>
</dbReference>
<sequence length="400" mass="41354">MKDSLTTPRAALAGPQFLHTPGPTHVPDAVREAMGRQCMDLSDPRLADLIADCEAGLARLLGTRHADVLMYAANGHGAWEATIANLVAPGAQVLVAGSGHFAEAWAVHAEAMGATALRTPTRPGQALDPAAIEAALRADTAHRIAAVFAVHTDTASGVTSDIAAVRRAMDASGHPALLVADVIASLGATPFRMDDWGVNVAIGASQKALMGPPGLSFTAVDARAMQAAQANPTPRAYWDWAKRKSDLLYRKFCGTPPQSLLAGMRAALDLIAAEGEEAVFARHRRVANAVHAAVNAWSQGGALKLFVEDPAARAVSVTTISVADGVDVEAMRTVARERFHVAVAGGLGPLAGRMFRIGHLGDVHPAMILGALGGVDAALRACGIPVGDGALQGAVKALHE</sequence>
<comment type="cofactor">
    <cofactor evidence="1 5">
        <name>pyridoxal 5'-phosphate</name>
        <dbReference type="ChEBI" id="CHEBI:597326"/>
    </cofactor>
</comment>
<dbReference type="InterPro" id="IPR015422">
    <property type="entry name" value="PyrdxlP-dep_Trfase_small"/>
</dbReference>
<dbReference type="EMBL" id="CADIJM010000006">
    <property type="protein sequence ID" value="CAB3714545.1"/>
    <property type="molecule type" value="Genomic_DNA"/>
</dbReference>
<dbReference type="EC" id="2.6.1.45" evidence="7"/>
<dbReference type="Gene3D" id="3.90.1150.10">
    <property type="entry name" value="Aspartate Aminotransferase, domain 1"/>
    <property type="match status" value="1"/>
</dbReference>
<dbReference type="GO" id="GO:0050281">
    <property type="term" value="F:L-serine-glyoxylate transaminase activity"/>
    <property type="evidence" value="ECO:0007669"/>
    <property type="project" value="UniProtKB-EC"/>
</dbReference>